<feature type="compositionally biased region" description="Basic and acidic residues" evidence="2">
    <location>
        <begin position="128"/>
        <end position="138"/>
    </location>
</feature>
<dbReference type="PROSITE" id="PS50005">
    <property type="entry name" value="TPR"/>
    <property type="match status" value="2"/>
</dbReference>
<evidence type="ECO:0000313" key="3">
    <source>
        <dbReference type="EMBL" id="KAK3260851.1"/>
    </source>
</evidence>
<dbReference type="Gene3D" id="1.25.40.10">
    <property type="entry name" value="Tetratricopeptide repeat domain"/>
    <property type="match status" value="1"/>
</dbReference>
<dbReference type="InterPro" id="IPR011990">
    <property type="entry name" value="TPR-like_helical_dom_sf"/>
</dbReference>
<comment type="caution">
    <text evidence="3">The sequence shown here is derived from an EMBL/GenBank/DDBJ whole genome shotgun (WGS) entry which is preliminary data.</text>
</comment>
<reference evidence="3 4" key="1">
    <citation type="journal article" date="2015" name="Genome Biol. Evol.">
        <title>Comparative Genomics of a Bacterivorous Green Alga Reveals Evolutionary Causalities and Consequences of Phago-Mixotrophic Mode of Nutrition.</title>
        <authorList>
            <person name="Burns J.A."/>
            <person name="Paasch A."/>
            <person name="Narechania A."/>
            <person name="Kim E."/>
        </authorList>
    </citation>
    <scope>NUCLEOTIDE SEQUENCE [LARGE SCALE GENOMIC DNA]</scope>
    <source>
        <strain evidence="3 4">PLY_AMNH</strain>
    </source>
</reference>
<protein>
    <recommendedName>
        <fullName evidence="5">Tetratricopeptide repeat protein</fullName>
    </recommendedName>
</protein>
<evidence type="ECO:0008006" key="5">
    <source>
        <dbReference type="Google" id="ProtNLM"/>
    </source>
</evidence>
<sequence length="705" mass="73213">MDLKHNLDRVEPAVGTVTPAAESASSYDSAIAFVAKAQASSPDASCEPDVTPAAQVGGAEDELAAVSEAAKVATEAMSTPADEPATVSEVAQKSAEAACSTSASEASSKHPTWAARTGGTEETGTHPTSEKTDEHLRETAIQPEAAGSTAVKSVEKRPEPEEAELTASIPSAPADDAELTIDTPSAPAGEAVLTTDTPSATTEDAVCTADTPSAHADDTELTADNPPTPAEEVVLTTDTPPASTEDAELATDTSSAPADDAELTADTTSASADDAELTTDTTAAEEAVLTTDTLSAPAEEAVCKADTPSVPADDAELTTDNPSAPAEELGGFLEADTASAPAEEAVCKADTPSAPADDAELTADTPPAPAEALPAVSSEEDGAQAAAERAEDMEREQQAKEMEQRVRYQLTEKGKSLARAFHEELIQQWKAADAGASGASGSAEVRGAAREAGLTQMRGRVFGEVSEEEAYTTFITFGRMLGVAGFRALAPVMYRTAAELEPGFVEPHLLLGENAHRMGLREEANDHYARALMRAQASIERGDTGLARVWLRRVQMNLGILQESEGMLLRACQHYRAAVTADPDHAPSLKLLGSAMFALGELEVARTALQRSLELDPSSGAAWCDLGVTLQALQLAEDATVAFQRAIELGPAAVGGLAAYNLGNQRLVQADWAGAVEMYDIVIALAPGNWRAINNKACALLQLGQ</sequence>
<dbReference type="InterPro" id="IPR019734">
    <property type="entry name" value="TPR_rpt"/>
</dbReference>
<evidence type="ECO:0000256" key="2">
    <source>
        <dbReference type="SAM" id="MobiDB-lite"/>
    </source>
</evidence>
<feature type="non-terminal residue" evidence="3">
    <location>
        <position position="705"/>
    </location>
</feature>
<evidence type="ECO:0000256" key="1">
    <source>
        <dbReference type="PROSITE-ProRule" id="PRU00339"/>
    </source>
</evidence>
<evidence type="ECO:0000313" key="4">
    <source>
        <dbReference type="Proteomes" id="UP001190700"/>
    </source>
</evidence>
<accession>A0AAE0KU61</accession>
<dbReference type="PANTHER" id="PTHR45081">
    <property type="entry name" value="EF HAND FAMILY PROTEIN, PUTATIVE, EXPRESSED-RELATED"/>
    <property type="match status" value="1"/>
</dbReference>
<dbReference type="Proteomes" id="UP001190700">
    <property type="component" value="Unassembled WGS sequence"/>
</dbReference>
<keyword evidence="4" id="KW-1185">Reference proteome</keyword>
<dbReference type="SMART" id="SM00028">
    <property type="entry name" value="TPR"/>
    <property type="match status" value="5"/>
</dbReference>
<gene>
    <name evidence="3" type="ORF">CYMTET_30213</name>
</gene>
<feature type="region of interest" description="Disordered" evidence="2">
    <location>
        <begin position="291"/>
        <end position="402"/>
    </location>
</feature>
<feature type="compositionally biased region" description="Low complexity" evidence="2">
    <location>
        <begin position="94"/>
        <end position="106"/>
    </location>
</feature>
<dbReference type="EMBL" id="LGRX02017383">
    <property type="protein sequence ID" value="KAK3260851.1"/>
    <property type="molecule type" value="Genomic_DNA"/>
</dbReference>
<dbReference type="AlphaFoldDB" id="A0AAE0KU61"/>
<organism evidence="3 4">
    <name type="scientific">Cymbomonas tetramitiformis</name>
    <dbReference type="NCBI Taxonomy" id="36881"/>
    <lineage>
        <taxon>Eukaryota</taxon>
        <taxon>Viridiplantae</taxon>
        <taxon>Chlorophyta</taxon>
        <taxon>Pyramimonadophyceae</taxon>
        <taxon>Pyramimonadales</taxon>
        <taxon>Pyramimonadaceae</taxon>
        <taxon>Cymbomonas</taxon>
    </lineage>
</organism>
<dbReference type="SUPFAM" id="SSF48452">
    <property type="entry name" value="TPR-like"/>
    <property type="match status" value="1"/>
</dbReference>
<dbReference type="GO" id="GO:0005886">
    <property type="term" value="C:plasma membrane"/>
    <property type="evidence" value="ECO:0007669"/>
    <property type="project" value="TreeGrafter"/>
</dbReference>
<proteinExistence type="predicted"/>
<dbReference type="PANTHER" id="PTHR45081:SF1">
    <property type="entry name" value="EF HAND FAMILY PROTEIN, PUTATIVE, EXPRESSED-RELATED"/>
    <property type="match status" value="1"/>
</dbReference>
<feature type="region of interest" description="Disordered" evidence="2">
    <location>
        <begin position="74"/>
        <end position="279"/>
    </location>
</feature>
<feature type="repeat" description="TPR" evidence="1">
    <location>
        <begin position="586"/>
        <end position="619"/>
    </location>
</feature>
<feature type="compositionally biased region" description="Basic and acidic residues" evidence="2">
    <location>
        <begin position="388"/>
        <end position="402"/>
    </location>
</feature>
<name>A0AAE0KU61_9CHLO</name>
<keyword evidence="1" id="KW-0802">TPR repeat</keyword>
<feature type="repeat" description="TPR" evidence="1">
    <location>
        <begin position="620"/>
        <end position="653"/>
    </location>
</feature>
<feature type="compositionally biased region" description="Low complexity" evidence="2">
    <location>
        <begin position="250"/>
        <end position="279"/>
    </location>
</feature>